<sequence>MLRPTLSSVQQWGMIGNERTRNPFWVCCMPDGVEVVPAADAHARLKSGRLAPQTYSVVLTDEGGRRLYVSVLSYLDTVPPAAACRHEQLLGAQATRALCLVSRLPCLATAEQVLRRLYMAVFCLGPSAPVADLLSALLRLPSPTPSRGTGAGGGGGSGSGSGGAGIAAKGDHDPWLPYVRAVAASGWGPAHDALVRRLFLRLFATLLQGYHEHLPPSAAAGGPTAGGGRQDTPQRASSSAPPFQSEALLQRHVASHGSRPLLAQLLQTQGFYVLVDEYGSQYGSQGQEPYGWYHRACAACRCELEELDVGIVPPRAPSTSSPSAADPDASGGIPGEAAAATAAPAAAAAAAAAEAPAAAAAEMASAAAAPEAPAAAAAAAGAAGAAGAGYAPAIIVIGAPTNDEDPPWPPAPAPAAAAAPAVPTWLHYTRPSLLLRRRAAPVYRTFPALNVSDELQEPHHGGGGGSDAAASSGAHTSWHGWQWHVMGPGGRRGASSGGGAAGGRAVVAAGGSGGGGGGEGPCPSNGGGMCSAVPLRKRRSGGRVNRSLSGSIRRRRHPPPPAFSPSHEPSAWEALAPLLSLLLRPLLLRPLLAVVVATGGSLGGPHSGGHRALAEYAVEQELVRAQMGGLAQLLSWGRPQRHAQHAQAEQHAQHAQQQEQAQAEQQPSGAEGAVPPGDAGALASGALAADAPEEAEVERVRQLLGLQASVPRKGGLAGGPVDLKPDPAVGGSGAFLVGRLREEVAALGADAAAAATSSPATPAPAPGPHAPVDCHVDRTAYDVLSYAFDALVTAAVQQGDFRVLGATLELAMSIHTHTGAGQVEGLGGWWMAKPAKARCAVAVEGEPKEGSPLPRSPAAAAASRATAEPVPAPTTSGEAEGEGVIVPAEEGCAGVEAPALAPEGEASTLGDGAAATAPASVCGVKADTDTRRGRSTTNDPDALTEEDSSSSAGAPGGAAAALGAARPVGGGAAAAAATAAAAAPPLEASCSVRSSYTGGGGGGGSIGIGRPYRVQYERGLAAAAAAAAGVGRLAQGQGQRAEQQRRGGARGAGGGSGHAQGPAASAELAVGGGRPIVALAAAAGVVLAAPQEPTCHVLSCRQDGCLRPAAKLPLGPLGGGCAELLALTPDGGTAAMSISPSAPPPARTPSAAAAASAATAAGWNGSSAASSRRGSGSGAGGGAAAAAAGAAQQRPGSSSGVVAVVDVATCRTIRELRAGPSGRITALQLSPTANLLVTGCAASWARLWDVRAGSSRAAPAASMRTRQAESGAPSILTGAGDGTVGVWSVDGRCRHMLPFHGGAVAAVMPYGIAAAGVPHGVAAGGGGGVWGGGGFVSCGADGSAALWAPPQAVSYVHTHMQYSHVAAPPALVSHSHTSSLACCTAWDAARGVLLRGDERGVVRAWVPGAASPSAAPV</sequence>
<accession>A0A2J8AFL0</accession>
<feature type="region of interest" description="Disordered" evidence="2">
    <location>
        <begin position="638"/>
        <end position="694"/>
    </location>
</feature>
<feature type="compositionally biased region" description="Gly residues" evidence="2">
    <location>
        <begin position="149"/>
        <end position="165"/>
    </location>
</feature>
<dbReference type="OrthoDB" id="550022at2759"/>
<dbReference type="Proteomes" id="UP000236333">
    <property type="component" value="Unassembled WGS sequence"/>
</dbReference>
<dbReference type="SMART" id="SM00320">
    <property type="entry name" value="WD40"/>
    <property type="match status" value="2"/>
</dbReference>
<feature type="region of interest" description="Disordered" evidence="2">
    <location>
        <begin position="313"/>
        <end position="336"/>
    </location>
</feature>
<feature type="compositionally biased region" description="Low complexity" evidence="2">
    <location>
        <begin position="645"/>
        <end position="666"/>
    </location>
</feature>
<feature type="compositionally biased region" description="Polar residues" evidence="2">
    <location>
        <begin position="231"/>
        <end position="242"/>
    </location>
</feature>
<dbReference type="GO" id="GO:0032483">
    <property type="term" value="P:regulation of Rab protein signal transduction"/>
    <property type="evidence" value="ECO:0007669"/>
    <property type="project" value="TreeGrafter"/>
</dbReference>
<dbReference type="EMBL" id="PGGS01000032">
    <property type="protein sequence ID" value="PNH11308.1"/>
    <property type="molecule type" value="Genomic_DNA"/>
</dbReference>
<feature type="compositionally biased region" description="Gly residues" evidence="2">
    <location>
        <begin position="487"/>
        <end position="501"/>
    </location>
</feature>
<feature type="region of interest" description="Disordered" evidence="2">
    <location>
        <begin position="1164"/>
        <end position="1183"/>
    </location>
</feature>
<proteinExistence type="predicted"/>
<feature type="compositionally biased region" description="Gly residues" evidence="2">
    <location>
        <begin position="1049"/>
        <end position="1058"/>
    </location>
</feature>
<keyword evidence="1" id="KW-0853">WD repeat</keyword>
<name>A0A2J8AFL0_9CHLO</name>
<dbReference type="InterPro" id="IPR015943">
    <property type="entry name" value="WD40/YVTN_repeat-like_dom_sf"/>
</dbReference>
<evidence type="ECO:0000313" key="4">
    <source>
        <dbReference type="EMBL" id="PNH11308.1"/>
    </source>
</evidence>
<dbReference type="Gene3D" id="2.130.10.10">
    <property type="entry name" value="YVTN repeat-like/Quinoprotein amine dehydrogenase"/>
    <property type="match status" value="1"/>
</dbReference>
<feature type="compositionally biased region" description="Low complexity" evidence="2">
    <location>
        <begin position="317"/>
        <end position="336"/>
    </location>
</feature>
<feature type="region of interest" description="Disordered" evidence="2">
    <location>
        <begin position="215"/>
        <end position="243"/>
    </location>
</feature>
<feature type="region of interest" description="Disordered" evidence="2">
    <location>
        <begin position="1034"/>
        <end position="1065"/>
    </location>
</feature>
<comment type="caution">
    <text evidence="4">The sequence shown here is derived from an EMBL/GenBank/DDBJ whole genome shotgun (WGS) entry which is preliminary data.</text>
</comment>
<feature type="compositionally biased region" description="Low complexity" evidence="2">
    <location>
        <begin position="851"/>
        <end position="869"/>
    </location>
</feature>
<reference evidence="4 5" key="1">
    <citation type="journal article" date="2017" name="Mol. Biol. Evol.">
        <title>The 4-celled Tetrabaena socialis nuclear genome reveals the essential components for genetic control of cell number at the origin of multicellularity in the volvocine lineage.</title>
        <authorList>
            <person name="Featherston J."/>
            <person name="Arakaki Y."/>
            <person name="Hanschen E.R."/>
            <person name="Ferris P.J."/>
            <person name="Michod R.E."/>
            <person name="Olson B.J.S.C."/>
            <person name="Nozaki H."/>
            <person name="Durand P.M."/>
        </authorList>
    </citation>
    <scope>NUCLEOTIDE SEQUENCE [LARGE SCALE GENOMIC DNA]</scope>
    <source>
        <strain evidence="4 5">NIES-571</strain>
    </source>
</reference>
<gene>
    <name evidence="4" type="ORF">TSOC_001846</name>
</gene>
<feature type="region of interest" description="Disordered" evidence="2">
    <location>
        <begin position="454"/>
        <end position="501"/>
    </location>
</feature>
<dbReference type="Pfam" id="PF03456">
    <property type="entry name" value="uDENN"/>
    <property type="match status" value="1"/>
</dbReference>
<dbReference type="InterPro" id="IPR005113">
    <property type="entry name" value="uDENN_dom"/>
</dbReference>
<evidence type="ECO:0000256" key="2">
    <source>
        <dbReference type="SAM" id="MobiDB-lite"/>
    </source>
</evidence>
<dbReference type="PROSITE" id="PS50082">
    <property type="entry name" value="WD_REPEATS_2"/>
    <property type="match status" value="1"/>
</dbReference>
<feature type="region of interest" description="Disordered" evidence="2">
    <location>
        <begin position="925"/>
        <end position="959"/>
    </location>
</feature>
<dbReference type="PANTHER" id="PTHR12296">
    <property type="entry name" value="DENN DOMAIN-CONTAINING PROTEIN 4"/>
    <property type="match status" value="1"/>
</dbReference>
<evidence type="ECO:0000313" key="5">
    <source>
        <dbReference type="Proteomes" id="UP000236333"/>
    </source>
</evidence>
<evidence type="ECO:0000259" key="3">
    <source>
        <dbReference type="Pfam" id="PF03456"/>
    </source>
</evidence>
<dbReference type="SUPFAM" id="SSF50978">
    <property type="entry name" value="WD40 repeat-like"/>
    <property type="match status" value="1"/>
</dbReference>
<feature type="region of interest" description="Disordered" evidence="2">
    <location>
        <begin position="846"/>
        <end position="880"/>
    </location>
</feature>
<dbReference type="Gene3D" id="3.30.450.200">
    <property type="match status" value="1"/>
</dbReference>
<dbReference type="GO" id="GO:0031410">
    <property type="term" value="C:cytoplasmic vesicle"/>
    <property type="evidence" value="ECO:0007669"/>
    <property type="project" value="TreeGrafter"/>
</dbReference>
<feature type="repeat" description="WD" evidence="1">
    <location>
        <begin position="1217"/>
        <end position="1258"/>
    </location>
</feature>
<dbReference type="InterPro" id="IPR051696">
    <property type="entry name" value="DENN_Domain_GEFs"/>
</dbReference>
<feature type="compositionally biased region" description="Low complexity" evidence="2">
    <location>
        <begin position="1164"/>
        <end position="1174"/>
    </location>
</feature>
<dbReference type="InterPro" id="IPR001680">
    <property type="entry name" value="WD40_rpt"/>
</dbReference>
<protein>
    <recommendedName>
        <fullName evidence="3">uDENN domain-containing protein</fullName>
    </recommendedName>
</protein>
<feature type="domain" description="uDENN" evidence="3">
    <location>
        <begin position="25"/>
        <end position="72"/>
    </location>
</feature>
<dbReference type="PANTHER" id="PTHR12296:SF21">
    <property type="entry name" value="DENN DOMAIN-CONTAINING PROTEIN 3"/>
    <property type="match status" value="1"/>
</dbReference>
<dbReference type="InterPro" id="IPR036322">
    <property type="entry name" value="WD40_repeat_dom_sf"/>
</dbReference>
<keyword evidence="5" id="KW-1185">Reference proteome</keyword>
<evidence type="ECO:0000256" key="1">
    <source>
        <dbReference type="PROSITE-ProRule" id="PRU00221"/>
    </source>
</evidence>
<feature type="region of interest" description="Disordered" evidence="2">
    <location>
        <begin position="529"/>
        <end position="568"/>
    </location>
</feature>
<organism evidence="4 5">
    <name type="scientific">Tetrabaena socialis</name>
    <dbReference type="NCBI Taxonomy" id="47790"/>
    <lineage>
        <taxon>Eukaryota</taxon>
        <taxon>Viridiplantae</taxon>
        <taxon>Chlorophyta</taxon>
        <taxon>core chlorophytes</taxon>
        <taxon>Chlorophyceae</taxon>
        <taxon>CS clade</taxon>
        <taxon>Chlamydomonadales</taxon>
        <taxon>Tetrabaenaceae</taxon>
        <taxon>Tetrabaena</taxon>
    </lineage>
</organism>
<feature type="compositionally biased region" description="Low complexity" evidence="2">
    <location>
        <begin position="675"/>
        <end position="690"/>
    </location>
</feature>
<feature type="region of interest" description="Disordered" evidence="2">
    <location>
        <begin position="145"/>
        <end position="166"/>
    </location>
</feature>